<dbReference type="EMBL" id="CP003360">
    <property type="protein sequence ID" value="AFM24345.1"/>
    <property type="molecule type" value="Genomic_DNA"/>
</dbReference>
<dbReference type="PROSITE" id="PS50102">
    <property type="entry name" value="RRM"/>
    <property type="match status" value="1"/>
</dbReference>
<accession>I4C454</accession>
<organism evidence="3 4">
    <name type="scientific">Desulfomonile tiedjei (strain ATCC 49306 / DSM 6799 / DCB-1)</name>
    <dbReference type="NCBI Taxonomy" id="706587"/>
    <lineage>
        <taxon>Bacteria</taxon>
        <taxon>Pseudomonadati</taxon>
        <taxon>Thermodesulfobacteriota</taxon>
        <taxon>Desulfomonilia</taxon>
        <taxon>Desulfomonilales</taxon>
        <taxon>Desulfomonilaceae</taxon>
        <taxon>Desulfomonile</taxon>
    </lineage>
</organism>
<sequence>MVPPILTLLLFSSMNGRVCCIPVEYPRKESPSDRNQFYVGNISFKTEDEQLRDLFETYGQVDAAKVIIDRATGRSRGFGFVEMPDRDAGLRAIEDLDSKDFMGRSLRVNEARPRKGHF</sequence>
<dbReference type="Proteomes" id="UP000006055">
    <property type="component" value="Chromosome"/>
</dbReference>
<dbReference type="InterPro" id="IPR052462">
    <property type="entry name" value="SLIRP/GR-RBP-like"/>
</dbReference>
<dbReference type="AlphaFoldDB" id="I4C454"/>
<dbReference type="InterPro" id="IPR000504">
    <property type="entry name" value="RRM_dom"/>
</dbReference>
<dbReference type="GO" id="GO:0003723">
    <property type="term" value="F:RNA binding"/>
    <property type="evidence" value="ECO:0007669"/>
    <property type="project" value="UniProtKB-KW"/>
</dbReference>
<dbReference type="Gene3D" id="3.30.70.330">
    <property type="match status" value="1"/>
</dbReference>
<name>I4C454_DESTA</name>
<dbReference type="CDD" id="cd21608">
    <property type="entry name" value="RRM2_NsCP33_like"/>
    <property type="match status" value="1"/>
</dbReference>
<dbReference type="PANTHER" id="PTHR48027">
    <property type="entry name" value="HETEROGENEOUS NUCLEAR RIBONUCLEOPROTEIN 87F-RELATED"/>
    <property type="match status" value="1"/>
</dbReference>
<dbReference type="SMART" id="SM00360">
    <property type="entry name" value="RRM"/>
    <property type="match status" value="1"/>
</dbReference>
<dbReference type="Pfam" id="PF00076">
    <property type="entry name" value="RRM_1"/>
    <property type="match status" value="1"/>
</dbReference>
<keyword evidence="1" id="KW-0694">RNA-binding</keyword>
<dbReference type="InterPro" id="IPR048289">
    <property type="entry name" value="RRM2_NsCP33-like"/>
</dbReference>
<keyword evidence="4" id="KW-1185">Reference proteome</keyword>
<feature type="domain" description="RRM" evidence="2">
    <location>
        <begin position="35"/>
        <end position="113"/>
    </location>
</feature>
<reference evidence="4" key="1">
    <citation type="submission" date="2012-06" db="EMBL/GenBank/DDBJ databases">
        <title>Complete sequence of chromosome of Desulfomonile tiedjei DSM 6799.</title>
        <authorList>
            <person name="Lucas S."/>
            <person name="Copeland A."/>
            <person name="Lapidus A."/>
            <person name="Glavina del Rio T."/>
            <person name="Dalin E."/>
            <person name="Tice H."/>
            <person name="Bruce D."/>
            <person name="Goodwin L."/>
            <person name="Pitluck S."/>
            <person name="Peters L."/>
            <person name="Ovchinnikova G."/>
            <person name="Zeytun A."/>
            <person name="Lu M."/>
            <person name="Kyrpides N."/>
            <person name="Mavromatis K."/>
            <person name="Ivanova N."/>
            <person name="Brettin T."/>
            <person name="Detter J.C."/>
            <person name="Han C."/>
            <person name="Larimer F."/>
            <person name="Land M."/>
            <person name="Hauser L."/>
            <person name="Markowitz V."/>
            <person name="Cheng J.-F."/>
            <person name="Hugenholtz P."/>
            <person name="Woyke T."/>
            <person name="Wu D."/>
            <person name="Spring S."/>
            <person name="Schroeder M."/>
            <person name="Brambilla E."/>
            <person name="Klenk H.-P."/>
            <person name="Eisen J.A."/>
        </authorList>
    </citation>
    <scope>NUCLEOTIDE SEQUENCE [LARGE SCALE GENOMIC DNA]</scope>
    <source>
        <strain evidence="4">ATCC 49306 / DSM 6799 / DCB-1</strain>
    </source>
</reference>
<evidence type="ECO:0000259" key="2">
    <source>
        <dbReference type="PROSITE" id="PS50102"/>
    </source>
</evidence>
<dbReference type="SUPFAM" id="SSF54928">
    <property type="entry name" value="RNA-binding domain, RBD"/>
    <property type="match status" value="1"/>
</dbReference>
<dbReference type="STRING" id="706587.Desti_1634"/>
<dbReference type="KEGG" id="dti:Desti_1634"/>
<evidence type="ECO:0000256" key="1">
    <source>
        <dbReference type="ARBA" id="ARBA00022884"/>
    </source>
</evidence>
<dbReference type="InterPro" id="IPR012677">
    <property type="entry name" value="Nucleotide-bd_a/b_plait_sf"/>
</dbReference>
<dbReference type="InterPro" id="IPR035979">
    <property type="entry name" value="RBD_domain_sf"/>
</dbReference>
<evidence type="ECO:0000313" key="3">
    <source>
        <dbReference type="EMBL" id="AFM24345.1"/>
    </source>
</evidence>
<gene>
    <name evidence="3" type="ordered locus">Desti_1634</name>
</gene>
<protein>
    <submittedName>
        <fullName evidence="3">RRM domain-containing RNA-binding protein</fullName>
    </submittedName>
</protein>
<dbReference type="HOGENOM" id="CLU_012062_28_8_7"/>
<dbReference type="eggNOG" id="COG0724">
    <property type="taxonomic scope" value="Bacteria"/>
</dbReference>
<evidence type="ECO:0000313" key="4">
    <source>
        <dbReference type="Proteomes" id="UP000006055"/>
    </source>
</evidence>
<proteinExistence type="predicted"/>